<dbReference type="EMBL" id="UINC01069964">
    <property type="protein sequence ID" value="SVC03746.1"/>
    <property type="molecule type" value="Genomic_DNA"/>
</dbReference>
<dbReference type="InterPro" id="IPR021674">
    <property type="entry name" value="Phage_T4_Gp14_neck-protein"/>
</dbReference>
<name>A0A382IVU1_9ZZZZ</name>
<reference evidence="1" key="1">
    <citation type="submission" date="2018-05" db="EMBL/GenBank/DDBJ databases">
        <authorList>
            <person name="Lanie J.A."/>
            <person name="Ng W.-L."/>
            <person name="Kazmierczak K.M."/>
            <person name="Andrzejewski T.M."/>
            <person name="Davidsen T.M."/>
            <person name="Wayne K.J."/>
            <person name="Tettelin H."/>
            <person name="Glass J.I."/>
            <person name="Rusch D."/>
            <person name="Podicherti R."/>
            <person name="Tsui H.-C.T."/>
            <person name="Winkler M.E."/>
        </authorList>
    </citation>
    <scope>NUCLEOTIDE SEQUENCE</scope>
</reference>
<feature type="non-terminal residue" evidence="1">
    <location>
        <position position="249"/>
    </location>
</feature>
<organism evidence="1">
    <name type="scientific">marine metagenome</name>
    <dbReference type="NCBI Taxonomy" id="408172"/>
    <lineage>
        <taxon>unclassified sequences</taxon>
        <taxon>metagenomes</taxon>
        <taxon>ecological metagenomes</taxon>
    </lineage>
</organism>
<gene>
    <name evidence="1" type="ORF">METZ01_LOCUS256600</name>
</gene>
<dbReference type="Pfam" id="PF11649">
    <property type="entry name" value="T4_neck-protein"/>
    <property type="match status" value="1"/>
</dbReference>
<protein>
    <recommendedName>
        <fullName evidence="2">Neck protein</fullName>
    </recommendedName>
</protein>
<evidence type="ECO:0008006" key="2">
    <source>
        <dbReference type="Google" id="ProtNLM"/>
    </source>
</evidence>
<accession>A0A382IVU1</accession>
<sequence>MTTNVHFSKGTISEQYLYEDLVIEAIGIYGHDVFYLPRTLVNEDELLGEDPLSKFSDAYGIEMWMETQEGYEGEKDIVTRFGLDIQNETSFIVSRRRWDDVVSRNDNLIVNTRPDEGDLIYFPAVKRLWIISFVDHDDPFYQVNNLPVYKLYCRSWEYSSERLDTGISAIDAIETQRSTDASGYEFSLENQVAFNETIGQEWGTIYDQSPVPGPPWPPTASDILLEDGFNLLAETTEAGTSILTEDSDA</sequence>
<proteinExistence type="predicted"/>
<evidence type="ECO:0000313" key="1">
    <source>
        <dbReference type="EMBL" id="SVC03746.1"/>
    </source>
</evidence>
<dbReference type="AlphaFoldDB" id="A0A382IVU1"/>